<evidence type="ECO:0000256" key="3">
    <source>
        <dbReference type="ARBA" id="ARBA00048505"/>
    </source>
</evidence>
<accession>A0A3Q8X5U5</accession>
<evidence type="ECO:0000259" key="4">
    <source>
        <dbReference type="SMART" id="SM00849"/>
    </source>
</evidence>
<comment type="catalytic activity">
    <reaction evidence="3">
        <text>3',5'-cyclic UMP + H2O = UMP + H(+)</text>
        <dbReference type="Rhea" id="RHEA:70575"/>
        <dbReference type="ChEBI" id="CHEBI:15377"/>
        <dbReference type="ChEBI" id="CHEBI:15378"/>
        <dbReference type="ChEBI" id="CHEBI:57865"/>
        <dbReference type="ChEBI" id="CHEBI:184387"/>
    </reaction>
    <physiologicalReaction direction="left-to-right" evidence="3">
        <dbReference type="Rhea" id="RHEA:70576"/>
    </physiologicalReaction>
</comment>
<gene>
    <name evidence="5" type="ORF">EJC50_14730</name>
</gene>
<dbReference type="Pfam" id="PF00753">
    <property type="entry name" value="Lactamase_B"/>
    <property type="match status" value="1"/>
</dbReference>
<dbReference type="PANTHER" id="PTHR42951:SF15">
    <property type="entry name" value="METALLO-BETA-LACTAMASE SUPERFAMILY PROTEIN"/>
    <property type="match status" value="1"/>
</dbReference>
<proteinExistence type="predicted"/>
<evidence type="ECO:0000256" key="1">
    <source>
        <dbReference type="ARBA" id="ARBA00034221"/>
    </source>
</evidence>
<dbReference type="InterPro" id="IPR036866">
    <property type="entry name" value="RibonucZ/Hydroxyglut_hydro"/>
</dbReference>
<feature type="domain" description="Metallo-beta-lactamase" evidence="4">
    <location>
        <begin position="22"/>
        <end position="231"/>
    </location>
</feature>
<dbReference type="EMBL" id="CP034437">
    <property type="protein sequence ID" value="AZN40775.1"/>
    <property type="molecule type" value="Genomic_DNA"/>
</dbReference>
<reference evidence="6" key="1">
    <citation type="submission" date="2018-12" db="EMBL/GenBank/DDBJ databases">
        <title>Genome sequence of Peanibacillus sp.</title>
        <authorList>
            <person name="Subramani G."/>
            <person name="Srinivasan S."/>
            <person name="Kim M.K."/>
        </authorList>
    </citation>
    <scope>NUCLEOTIDE SEQUENCE [LARGE SCALE GENOMIC DNA]</scope>
    <source>
        <strain evidence="6">18JY67-1</strain>
    </source>
</reference>
<dbReference type="AlphaFoldDB" id="A0A3Q8X5U5"/>
<comment type="catalytic activity">
    <reaction evidence="1">
        <text>3',5'-cyclic CMP + H2O = CMP + H(+)</text>
        <dbReference type="Rhea" id="RHEA:72675"/>
        <dbReference type="ChEBI" id="CHEBI:15377"/>
        <dbReference type="ChEBI" id="CHEBI:15378"/>
        <dbReference type="ChEBI" id="CHEBI:58003"/>
        <dbReference type="ChEBI" id="CHEBI:60377"/>
    </reaction>
    <physiologicalReaction direction="left-to-right" evidence="1">
        <dbReference type="Rhea" id="RHEA:72676"/>
    </physiologicalReaction>
</comment>
<dbReference type="CDD" id="cd07721">
    <property type="entry name" value="yflN-like_MBL-fold"/>
    <property type="match status" value="1"/>
</dbReference>
<keyword evidence="5" id="KW-0378">Hydrolase</keyword>
<organism evidence="5 6">
    <name type="scientific">Paenibacillus albus</name>
    <dbReference type="NCBI Taxonomy" id="2495582"/>
    <lineage>
        <taxon>Bacteria</taxon>
        <taxon>Bacillati</taxon>
        <taxon>Bacillota</taxon>
        <taxon>Bacilli</taxon>
        <taxon>Bacillales</taxon>
        <taxon>Paenibacillaceae</taxon>
        <taxon>Paenibacillus</taxon>
    </lineage>
</organism>
<protein>
    <submittedName>
        <fullName evidence="5">MBL fold metallo-hydrolase</fullName>
    </submittedName>
</protein>
<dbReference type="Gene3D" id="3.60.15.10">
    <property type="entry name" value="Ribonuclease Z/Hydroxyacylglutathione hydrolase-like"/>
    <property type="match status" value="1"/>
</dbReference>
<keyword evidence="6" id="KW-1185">Reference proteome</keyword>
<evidence type="ECO:0000313" key="5">
    <source>
        <dbReference type="EMBL" id="AZN40775.1"/>
    </source>
</evidence>
<dbReference type="GO" id="GO:0016787">
    <property type="term" value="F:hydrolase activity"/>
    <property type="evidence" value="ECO:0007669"/>
    <property type="project" value="UniProtKB-KW"/>
</dbReference>
<dbReference type="Proteomes" id="UP000272528">
    <property type="component" value="Chromosome"/>
</dbReference>
<name>A0A3Q8X5U5_9BACL</name>
<comment type="function">
    <text evidence="2">Counteracts the endogenous Pycsar antiviral defense system. Phosphodiesterase that enables metal-dependent hydrolysis of host cyclic nucleotide Pycsar defense signals such as cCMP and cUMP.</text>
</comment>
<dbReference type="InterPro" id="IPR050855">
    <property type="entry name" value="NDM-1-like"/>
</dbReference>
<evidence type="ECO:0000256" key="2">
    <source>
        <dbReference type="ARBA" id="ARBA00034301"/>
    </source>
</evidence>
<dbReference type="SUPFAM" id="SSF56281">
    <property type="entry name" value="Metallo-hydrolase/oxidoreductase"/>
    <property type="match status" value="1"/>
</dbReference>
<dbReference type="InterPro" id="IPR001279">
    <property type="entry name" value="Metallo-B-lactamas"/>
</dbReference>
<sequence length="251" mass="27330">MLIQAGIAMLEISATIMGRTNTIYPSVIWNEKQAILIDTGYPGQASLIQAALQHEGLPLDRLTDIIITHQDIDHIGSLSALCELSAAPAPIQVWASAMEKPYIEGERMLIKVTQAGINQAVASLPKEMPEAQKQAFRYTLEHPPTGKVDQLIGYGESALLIGDIRVLDTPGHTPGHVSLYHSPSRTLIAADSLMIIDGELQLGQFNYDNAAAAKSLLQFADYDIQQVICYHGGLYQSDDVNSRIQALIQVT</sequence>
<dbReference type="SMART" id="SM00849">
    <property type="entry name" value="Lactamase_B"/>
    <property type="match status" value="1"/>
</dbReference>
<evidence type="ECO:0000313" key="6">
    <source>
        <dbReference type="Proteomes" id="UP000272528"/>
    </source>
</evidence>
<dbReference type="PANTHER" id="PTHR42951">
    <property type="entry name" value="METALLO-BETA-LACTAMASE DOMAIN-CONTAINING"/>
    <property type="match status" value="1"/>
</dbReference>
<dbReference type="KEGG" id="palb:EJC50_14730"/>
<dbReference type="RefSeq" id="WP_126016193.1">
    <property type="nucleotide sequence ID" value="NZ_CP034437.1"/>
</dbReference>
<dbReference type="OrthoDB" id="9802248at2"/>